<reference evidence="1 2" key="1">
    <citation type="submission" date="2015-09" db="EMBL/GenBank/DDBJ databases">
        <title>Draft genome of the parasitic nematode Teladorsagia circumcincta isolate WARC Sus (inbred).</title>
        <authorList>
            <person name="Mitreva M."/>
        </authorList>
    </citation>
    <scope>NUCLEOTIDE SEQUENCE [LARGE SCALE GENOMIC DNA]</scope>
    <source>
        <strain evidence="1 2">S</strain>
    </source>
</reference>
<accession>A0A2G9TZ94</accession>
<evidence type="ECO:0000313" key="2">
    <source>
        <dbReference type="Proteomes" id="UP000230423"/>
    </source>
</evidence>
<name>A0A2G9TZ94_TELCI</name>
<sequence>MRWSPTAFRMANALTDTCADEHCDFGAFLMDTIAAILAGCWMSRGCYELSDDNFAMIASRSFLWLQSGRRS</sequence>
<dbReference type="EMBL" id="KZ351679">
    <property type="protein sequence ID" value="PIO62772.1"/>
    <property type="molecule type" value="Genomic_DNA"/>
</dbReference>
<gene>
    <name evidence="1" type="ORF">TELCIR_15656</name>
</gene>
<dbReference type="AlphaFoldDB" id="A0A2G9TZ94"/>
<protein>
    <submittedName>
        <fullName evidence="1">Uncharacterized protein</fullName>
    </submittedName>
</protein>
<keyword evidence="2" id="KW-1185">Reference proteome</keyword>
<dbReference type="Proteomes" id="UP000230423">
    <property type="component" value="Unassembled WGS sequence"/>
</dbReference>
<evidence type="ECO:0000313" key="1">
    <source>
        <dbReference type="EMBL" id="PIO62772.1"/>
    </source>
</evidence>
<proteinExistence type="predicted"/>
<organism evidence="1 2">
    <name type="scientific">Teladorsagia circumcincta</name>
    <name type="common">Brown stomach worm</name>
    <name type="synonym">Ostertagia circumcincta</name>
    <dbReference type="NCBI Taxonomy" id="45464"/>
    <lineage>
        <taxon>Eukaryota</taxon>
        <taxon>Metazoa</taxon>
        <taxon>Ecdysozoa</taxon>
        <taxon>Nematoda</taxon>
        <taxon>Chromadorea</taxon>
        <taxon>Rhabditida</taxon>
        <taxon>Rhabditina</taxon>
        <taxon>Rhabditomorpha</taxon>
        <taxon>Strongyloidea</taxon>
        <taxon>Trichostrongylidae</taxon>
        <taxon>Teladorsagia</taxon>
    </lineage>
</organism>